<keyword evidence="4" id="KW-1185">Reference proteome</keyword>
<dbReference type="InterPro" id="IPR000408">
    <property type="entry name" value="Reg_chr_condens"/>
</dbReference>
<dbReference type="Gene3D" id="2.130.10.30">
    <property type="entry name" value="Regulator of chromosome condensation 1/beta-lactamase-inhibitor protein II"/>
    <property type="match status" value="1"/>
</dbReference>
<dbReference type="InterPro" id="IPR009091">
    <property type="entry name" value="RCC1/BLIP-II"/>
</dbReference>
<dbReference type="PROSITE" id="PS50012">
    <property type="entry name" value="RCC1_3"/>
    <property type="match status" value="1"/>
</dbReference>
<reference evidence="3" key="1">
    <citation type="submission" date="2021-04" db="EMBL/GenBank/DDBJ databases">
        <authorList>
            <consortium name="Molecular Ecology Group"/>
        </authorList>
    </citation>
    <scope>NUCLEOTIDE SEQUENCE</scope>
</reference>
<feature type="repeat" description="RCC1" evidence="2">
    <location>
        <begin position="40"/>
        <end position="89"/>
    </location>
</feature>
<evidence type="ECO:0000313" key="3">
    <source>
        <dbReference type="EMBL" id="CAG5118935.1"/>
    </source>
</evidence>
<dbReference type="Pfam" id="PF13540">
    <property type="entry name" value="RCC1_2"/>
    <property type="match status" value="1"/>
</dbReference>
<organism evidence="3 4">
    <name type="scientific">Candidula unifasciata</name>
    <dbReference type="NCBI Taxonomy" id="100452"/>
    <lineage>
        <taxon>Eukaryota</taxon>
        <taxon>Metazoa</taxon>
        <taxon>Spiralia</taxon>
        <taxon>Lophotrochozoa</taxon>
        <taxon>Mollusca</taxon>
        <taxon>Gastropoda</taxon>
        <taxon>Heterobranchia</taxon>
        <taxon>Euthyneura</taxon>
        <taxon>Panpulmonata</taxon>
        <taxon>Eupulmonata</taxon>
        <taxon>Stylommatophora</taxon>
        <taxon>Helicina</taxon>
        <taxon>Helicoidea</taxon>
        <taxon>Geomitridae</taxon>
        <taxon>Candidula</taxon>
    </lineage>
</organism>
<evidence type="ECO:0000256" key="2">
    <source>
        <dbReference type="PROSITE-ProRule" id="PRU00235"/>
    </source>
</evidence>
<feature type="non-terminal residue" evidence="3">
    <location>
        <position position="98"/>
    </location>
</feature>
<dbReference type="OrthoDB" id="8068875at2759"/>
<dbReference type="InterPro" id="IPR051625">
    <property type="entry name" value="Signaling_Regulatory_Domain"/>
</dbReference>
<gene>
    <name evidence="3" type="ORF">CUNI_LOCUS4493</name>
</gene>
<proteinExistence type="predicted"/>
<dbReference type="AlphaFoldDB" id="A0A8S3YTN7"/>
<dbReference type="PROSITE" id="PS00626">
    <property type="entry name" value="RCC1_2"/>
    <property type="match status" value="1"/>
</dbReference>
<evidence type="ECO:0000313" key="4">
    <source>
        <dbReference type="Proteomes" id="UP000678393"/>
    </source>
</evidence>
<dbReference type="PANTHER" id="PTHR22872">
    <property type="entry name" value="BTK-BINDING PROTEIN-RELATED"/>
    <property type="match status" value="1"/>
</dbReference>
<dbReference type="EMBL" id="CAJHNH020000632">
    <property type="protein sequence ID" value="CAG5118935.1"/>
    <property type="molecule type" value="Genomic_DNA"/>
</dbReference>
<evidence type="ECO:0000256" key="1">
    <source>
        <dbReference type="ARBA" id="ARBA00022737"/>
    </source>
</evidence>
<comment type="caution">
    <text evidence="3">The sequence shown here is derived from an EMBL/GenBank/DDBJ whole genome shotgun (WGS) entry which is preliminary data.</text>
</comment>
<sequence>MYVCTSTSPLILCTCVPLLGRHVIKVAAGDNHSLALTANSQVYSWGSNSCGQLGQPDSVQVPTRIKFTKGFMAWDICAGADHSVFLGDAADLSPDVLY</sequence>
<name>A0A8S3YTN7_9EUPU</name>
<evidence type="ECO:0008006" key="5">
    <source>
        <dbReference type="Google" id="ProtNLM"/>
    </source>
</evidence>
<accession>A0A8S3YTN7</accession>
<dbReference type="SUPFAM" id="SSF50985">
    <property type="entry name" value="RCC1/BLIP-II"/>
    <property type="match status" value="1"/>
</dbReference>
<dbReference type="Proteomes" id="UP000678393">
    <property type="component" value="Unassembled WGS sequence"/>
</dbReference>
<protein>
    <recommendedName>
        <fullName evidence="5">Regulator of chromosome condensation</fullName>
    </recommendedName>
</protein>
<keyword evidence="1" id="KW-0677">Repeat</keyword>